<dbReference type="GeneID" id="110413583"/>
<dbReference type="OrthoDB" id="1908178at2759"/>
<dbReference type="FunFam" id="1.25.40.10:FF:000253">
    <property type="entry name" value="Pentatricopeptide repeat-containing protein"/>
    <property type="match status" value="1"/>
</dbReference>
<name>A0A6J0ZZK3_9ROSI</name>
<dbReference type="NCBIfam" id="TIGR00756">
    <property type="entry name" value="PPR"/>
    <property type="match status" value="4"/>
</dbReference>
<evidence type="ECO:0000313" key="5">
    <source>
        <dbReference type="Proteomes" id="UP000504621"/>
    </source>
</evidence>
<dbReference type="GO" id="GO:0003729">
    <property type="term" value="F:mRNA binding"/>
    <property type="evidence" value="ECO:0007669"/>
    <property type="project" value="UniProtKB-ARBA"/>
</dbReference>
<dbReference type="PANTHER" id="PTHR45717:SF3">
    <property type="entry name" value="OS04G0544400 PROTEIN"/>
    <property type="match status" value="1"/>
</dbReference>
<protein>
    <submittedName>
        <fullName evidence="6">Pentatricopeptide repeat-containing protein At1g02150</fullName>
    </submittedName>
</protein>
<dbReference type="InterPro" id="IPR011990">
    <property type="entry name" value="TPR-like_helical_dom_sf"/>
</dbReference>
<gene>
    <name evidence="6" type="primary">LOC110413583</name>
</gene>
<proteinExistence type="inferred from homology"/>
<feature type="region of interest" description="Disordered" evidence="4">
    <location>
        <begin position="504"/>
        <end position="541"/>
    </location>
</feature>
<dbReference type="Gene3D" id="1.25.40.10">
    <property type="entry name" value="Tetratricopeptide repeat domain"/>
    <property type="match status" value="3"/>
</dbReference>
<dbReference type="AlphaFoldDB" id="A0A6J0ZZK3"/>
<keyword evidence="2" id="KW-0677">Repeat</keyword>
<accession>A0A6J0ZZK3</accession>
<dbReference type="Pfam" id="PF13812">
    <property type="entry name" value="PPR_3"/>
    <property type="match status" value="1"/>
</dbReference>
<evidence type="ECO:0000256" key="4">
    <source>
        <dbReference type="SAM" id="MobiDB-lite"/>
    </source>
</evidence>
<feature type="repeat" description="PPR" evidence="3">
    <location>
        <begin position="240"/>
        <end position="270"/>
    </location>
</feature>
<dbReference type="InterPro" id="IPR002885">
    <property type="entry name" value="PPR_rpt"/>
</dbReference>
<feature type="repeat" description="PPR" evidence="3">
    <location>
        <begin position="170"/>
        <end position="204"/>
    </location>
</feature>
<organism evidence="5 6">
    <name type="scientific">Herrania umbratica</name>
    <dbReference type="NCBI Taxonomy" id="108875"/>
    <lineage>
        <taxon>Eukaryota</taxon>
        <taxon>Viridiplantae</taxon>
        <taxon>Streptophyta</taxon>
        <taxon>Embryophyta</taxon>
        <taxon>Tracheophyta</taxon>
        <taxon>Spermatophyta</taxon>
        <taxon>Magnoliopsida</taxon>
        <taxon>eudicotyledons</taxon>
        <taxon>Gunneridae</taxon>
        <taxon>Pentapetalae</taxon>
        <taxon>rosids</taxon>
        <taxon>malvids</taxon>
        <taxon>Malvales</taxon>
        <taxon>Malvaceae</taxon>
        <taxon>Byttnerioideae</taxon>
        <taxon>Herrania</taxon>
    </lineage>
</organism>
<evidence type="ECO:0000256" key="1">
    <source>
        <dbReference type="ARBA" id="ARBA00007626"/>
    </source>
</evidence>
<evidence type="ECO:0000313" key="6">
    <source>
        <dbReference type="RefSeq" id="XP_021280120.1"/>
    </source>
</evidence>
<evidence type="ECO:0000256" key="2">
    <source>
        <dbReference type="ARBA" id="ARBA00022737"/>
    </source>
</evidence>
<feature type="repeat" description="PPR" evidence="3">
    <location>
        <begin position="381"/>
        <end position="415"/>
    </location>
</feature>
<sequence length="541" mass="61951">MILQPSSLLNHRVSLSSTSSYSRRLPCQVPQLILSQTQSYQKLPVTCSISQIHSYGTVDYERRPMIKWNAIYKKISLMENPELGSASVLNEWEKGGRKLTKWELCRVVKELRKYKRYKQALEVYDWMNNREERFRLSASDAAIQLDLIAKVRGVSSAEDFFVQLPDTMKDKRIYGALLNAYVRAKMRDKAETLIDNMRGKGYALHPLPFNVMMTLYMNLKEYDKVESMVSEMMEKNIRLDIYSYNIWLSSCGSQGSVEKMEEVYEQMKQDQSINPNWTTFSTMATMYIKMGLTEKAEECLRNVESRITGRDRIPYHYLISLYGSVGNREEVYRVWRVYKSIFPSIPNLGFHAMISSLVRAGDIQGAESIYEEWLTVKTSYDPRIANLLMGWYVKEGNLDKAESLFSHIAEVGGKPNSSSWEILAEGHILEKRIPEALSCLKEAFATEGSKGWRPKPTSVSAFFNLCEEKADMASREVFVGLLRQSGCLKNEAYASLIGLSEEALSESELPMDKDRKSSYSSSDENQDDDSEVLINQLQGTV</sequence>
<dbReference type="RefSeq" id="XP_021280120.1">
    <property type="nucleotide sequence ID" value="XM_021424445.1"/>
</dbReference>
<reference evidence="6" key="1">
    <citation type="submission" date="2025-08" db="UniProtKB">
        <authorList>
            <consortium name="RefSeq"/>
        </authorList>
    </citation>
    <scope>IDENTIFICATION</scope>
    <source>
        <tissue evidence="6">Leaf</tissue>
    </source>
</reference>
<dbReference type="FunFam" id="1.25.40.10:FF:000516">
    <property type="entry name" value="Pentatricopeptide repeat-containing protein"/>
    <property type="match status" value="1"/>
</dbReference>
<evidence type="ECO:0000256" key="3">
    <source>
        <dbReference type="PROSITE-ProRule" id="PRU00708"/>
    </source>
</evidence>
<comment type="similarity">
    <text evidence="1">Belongs to the PPR family. P subfamily.</text>
</comment>
<dbReference type="GO" id="GO:0005739">
    <property type="term" value="C:mitochondrion"/>
    <property type="evidence" value="ECO:0007669"/>
    <property type="project" value="TreeGrafter"/>
</dbReference>
<dbReference type="PROSITE" id="PS51375">
    <property type="entry name" value="PPR"/>
    <property type="match status" value="3"/>
</dbReference>
<dbReference type="Proteomes" id="UP000504621">
    <property type="component" value="Unplaced"/>
</dbReference>
<dbReference type="SUPFAM" id="SSF48452">
    <property type="entry name" value="TPR-like"/>
    <property type="match status" value="2"/>
</dbReference>
<keyword evidence="5" id="KW-1185">Reference proteome</keyword>
<dbReference type="PANTHER" id="PTHR45717">
    <property type="entry name" value="OS12G0527900 PROTEIN"/>
    <property type="match status" value="1"/>
</dbReference>
<dbReference type="Pfam" id="PF01535">
    <property type="entry name" value="PPR"/>
    <property type="match status" value="3"/>
</dbReference>